<reference evidence="1 2" key="1">
    <citation type="submission" date="2020-03" db="EMBL/GenBank/DDBJ databases">
        <authorList>
            <person name="Holtappels D."/>
            <person name="Bomans J.P.J."/>
            <person name="Lavigne R."/>
            <person name="Wagemans J."/>
        </authorList>
    </citation>
    <scope>NUCLEOTIDE SEQUENCE [LARGE SCALE GENOMIC DNA]</scope>
    <source>
        <strain evidence="1 2">OLIVR1</strain>
    </source>
</reference>
<name>A0A858MR63_9CAUD</name>
<dbReference type="Proteomes" id="UP000671973">
    <property type="component" value="Segment"/>
</dbReference>
<dbReference type="EMBL" id="MT234338">
    <property type="protein sequence ID" value="QIW87266.1"/>
    <property type="molecule type" value="Genomic_DNA"/>
</dbReference>
<accession>A0A858MR63</accession>
<gene>
    <name evidence="1" type="ORF">Ab1vBOLIVR1_gp71</name>
</gene>
<organism evidence="1 2">
    <name type="scientific">Agrobacterium phage OLIVR1</name>
    <dbReference type="NCBI Taxonomy" id="2723769"/>
    <lineage>
        <taxon>Viruses</taxon>
        <taxon>Duplodnaviria</taxon>
        <taxon>Heunggongvirae</taxon>
        <taxon>Uroviricota</taxon>
        <taxon>Caudoviricetes</taxon>
        <taxon>Schitoviridae</taxon>
        <taxon>Oliverunavirus</taxon>
        <taxon>Oliverunavirus OLIVR1</taxon>
    </lineage>
</organism>
<protein>
    <submittedName>
        <fullName evidence="1">Uncharacterized protein</fullName>
    </submittedName>
</protein>
<evidence type="ECO:0000313" key="1">
    <source>
        <dbReference type="EMBL" id="QIW87266.1"/>
    </source>
</evidence>
<evidence type="ECO:0000313" key="2">
    <source>
        <dbReference type="Proteomes" id="UP000671973"/>
    </source>
</evidence>
<sequence length="181" mass="20736">MAVTTKAEYLHRKAIDENRVNFVNGIIKELMSSDKARLDTMIKEIIEEHEKLTQTDGFFFDGRVYTNKVGIPFKSLQKVGVHPSLKARVLEYKKQCRDIENDEARIGQGLAVLVRNATSPQHFRDAVPDILLPLVPSSFISTKNLKRTIEEGALLTTKLHRDQFQKTMDRIYFYLGSRLLG</sequence>
<proteinExistence type="predicted"/>
<keyword evidence="2" id="KW-1185">Reference proteome</keyword>